<dbReference type="Proteomes" id="UP000654123">
    <property type="component" value="Unassembled WGS sequence"/>
</dbReference>
<evidence type="ECO:0000259" key="13">
    <source>
        <dbReference type="Pfam" id="PF05173"/>
    </source>
</evidence>
<feature type="domain" description="Dihydrodipicolinate reductase C-terminal" evidence="13">
    <location>
        <begin position="116"/>
        <end position="228"/>
    </location>
</feature>
<dbReference type="GO" id="GO:0009089">
    <property type="term" value="P:lysine biosynthetic process via diaminopimelate"/>
    <property type="evidence" value="ECO:0007669"/>
    <property type="project" value="InterPro"/>
</dbReference>
<evidence type="ECO:0000313" key="15">
    <source>
        <dbReference type="Proteomes" id="UP000654123"/>
    </source>
</evidence>
<evidence type="ECO:0000256" key="7">
    <source>
        <dbReference type="ARBA" id="ARBA00023154"/>
    </source>
</evidence>
<sequence length="238" mass="24962">MPERPVGGSPTIGIVGLGRLGSALRSVCRDHGTRVTLTASRRGGWSVEEVPDVLVDASAPGAHAEVLDYCATHRVPLVACVSNLADTQWKALEGLAEKVPVVRATNLSFAHYLQVRIAEFTAALTAGGPGATTTVRERHPLGKAHRPSATALALADTWARASGRAVADVADERAGLPVSEHELTHTWDGESLHVRHHVGSWTVPARGALAAAGWARAASPGLVTMRTVYGDLTARSTT</sequence>
<keyword evidence="5" id="KW-0560">Oxidoreductase</keyword>
<comment type="catalytic activity">
    <reaction evidence="10">
        <text>(S)-2,3,4,5-tetrahydrodipicolinate + NADP(+) + H2O = (2S,4S)-4-hydroxy-2,3,4,5-tetrahydrodipicolinate + NADPH + H(+)</text>
        <dbReference type="Rhea" id="RHEA:35331"/>
        <dbReference type="ChEBI" id="CHEBI:15377"/>
        <dbReference type="ChEBI" id="CHEBI:15378"/>
        <dbReference type="ChEBI" id="CHEBI:16845"/>
        <dbReference type="ChEBI" id="CHEBI:57783"/>
        <dbReference type="ChEBI" id="CHEBI:58349"/>
        <dbReference type="ChEBI" id="CHEBI:67139"/>
        <dbReference type="EC" id="1.17.1.8"/>
    </reaction>
</comment>
<evidence type="ECO:0000256" key="4">
    <source>
        <dbReference type="ARBA" id="ARBA00022915"/>
    </source>
</evidence>
<dbReference type="InterPro" id="IPR036291">
    <property type="entry name" value="NAD(P)-bd_dom_sf"/>
</dbReference>
<evidence type="ECO:0000256" key="11">
    <source>
        <dbReference type="ARBA" id="ARBA00049396"/>
    </source>
</evidence>
<keyword evidence="4" id="KW-0220">Diaminopimelate biosynthesis</keyword>
<dbReference type="GO" id="GO:0005829">
    <property type="term" value="C:cytosol"/>
    <property type="evidence" value="ECO:0007669"/>
    <property type="project" value="TreeGrafter"/>
</dbReference>
<dbReference type="InterPro" id="IPR023940">
    <property type="entry name" value="DHDPR_bac"/>
</dbReference>
<keyword evidence="3" id="KW-0521">NADP</keyword>
<comment type="catalytic activity">
    <reaction evidence="11">
        <text>(S)-2,3,4,5-tetrahydrodipicolinate + NAD(+) + H2O = (2S,4S)-4-hydroxy-2,3,4,5-tetrahydrodipicolinate + NADH + H(+)</text>
        <dbReference type="Rhea" id="RHEA:35323"/>
        <dbReference type="ChEBI" id="CHEBI:15377"/>
        <dbReference type="ChEBI" id="CHEBI:15378"/>
        <dbReference type="ChEBI" id="CHEBI:16845"/>
        <dbReference type="ChEBI" id="CHEBI:57540"/>
        <dbReference type="ChEBI" id="CHEBI:57945"/>
        <dbReference type="ChEBI" id="CHEBI:67139"/>
        <dbReference type="EC" id="1.17.1.8"/>
    </reaction>
</comment>
<evidence type="ECO:0000256" key="10">
    <source>
        <dbReference type="ARBA" id="ARBA00049080"/>
    </source>
</evidence>
<keyword evidence="2" id="KW-0028">Amino-acid biosynthesis</keyword>
<dbReference type="InterPro" id="IPR022663">
    <property type="entry name" value="DapB_C"/>
</dbReference>
<organism evidence="14 15">
    <name type="scientific">Streptomyces roseolilacinus</name>
    <dbReference type="NCBI Taxonomy" id="66904"/>
    <lineage>
        <taxon>Bacteria</taxon>
        <taxon>Bacillati</taxon>
        <taxon>Actinomycetota</taxon>
        <taxon>Actinomycetes</taxon>
        <taxon>Kitasatosporales</taxon>
        <taxon>Streptomycetaceae</taxon>
        <taxon>Streptomyces</taxon>
    </lineage>
</organism>
<dbReference type="GO" id="GO:0008839">
    <property type="term" value="F:4-hydroxy-tetrahydrodipicolinate reductase"/>
    <property type="evidence" value="ECO:0007669"/>
    <property type="project" value="UniProtKB-EC"/>
</dbReference>
<evidence type="ECO:0000256" key="3">
    <source>
        <dbReference type="ARBA" id="ARBA00022857"/>
    </source>
</evidence>
<name>A0A918B1F2_9ACTN</name>
<comment type="pathway">
    <text evidence="8">Amino-acid biosynthesis; L-lysine biosynthesis via DAP pathway; (S)-tetrahydrodipicolinate from L-aspartate: step 4/4.</text>
</comment>
<accession>A0A918B1F2</accession>
<evidence type="ECO:0000256" key="6">
    <source>
        <dbReference type="ARBA" id="ARBA00023027"/>
    </source>
</evidence>
<evidence type="ECO:0000256" key="5">
    <source>
        <dbReference type="ARBA" id="ARBA00023002"/>
    </source>
</evidence>
<dbReference type="PANTHER" id="PTHR20836">
    <property type="entry name" value="DIHYDRODIPICOLINATE REDUCTASE"/>
    <property type="match status" value="1"/>
</dbReference>
<dbReference type="Gene3D" id="3.40.50.720">
    <property type="entry name" value="NAD(P)-binding Rossmann-like Domain"/>
    <property type="match status" value="1"/>
</dbReference>
<dbReference type="SUPFAM" id="SSF51735">
    <property type="entry name" value="NAD(P)-binding Rossmann-fold domains"/>
    <property type="match status" value="1"/>
</dbReference>
<dbReference type="Pfam" id="PF01113">
    <property type="entry name" value="DapB_N"/>
    <property type="match status" value="1"/>
</dbReference>
<evidence type="ECO:0000256" key="8">
    <source>
        <dbReference type="ARBA" id="ARBA00037922"/>
    </source>
</evidence>
<dbReference type="Pfam" id="PF05173">
    <property type="entry name" value="DapB_C"/>
    <property type="match status" value="1"/>
</dbReference>
<evidence type="ECO:0000256" key="2">
    <source>
        <dbReference type="ARBA" id="ARBA00022605"/>
    </source>
</evidence>
<keyword evidence="7" id="KW-0457">Lysine biosynthesis</keyword>
<evidence type="ECO:0000256" key="9">
    <source>
        <dbReference type="ARBA" id="ARBA00038983"/>
    </source>
</evidence>
<evidence type="ECO:0000259" key="12">
    <source>
        <dbReference type="Pfam" id="PF01113"/>
    </source>
</evidence>
<dbReference type="EC" id="1.17.1.8" evidence="9"/>
<dbReference type="GO" id="GO:0019877">
    <property type="term" value="P:diaminopimelate biosynthetic process"/>
    <property type="evidence" value="ECO:0007669"/>
    <property type="project" value="UniProtKB-KW"/>
</dbReference>
<evidence type="ECO:0000313" key="14">
    <source>
        <dbReference type="EMBL" id="GGQ05218.1"/>
    </source>
</evidence>
<dbReference type="PANTHER" id="PTHR20836:SF0">
    <property type="entry name" value="4-HYDROXY-TETRAHYDRODIPICOLINATE REDUCTASE 1, CHLOROPLASTIC-RELATED"/>
    <property type="match status" value="1"/>
</dbReference>
<reference evidence="14" key="1">
    <citation type="journal article" date="2014" name="Int. J. Syst. Evol. Microbiol.">
        <title>Complete genome sequence of Corynebacterium casei LMG S-19264T (=DSM 44701T), isolated from a smear-ripened cheese.</title>
        <authorList>
            <consortium name="US DOE Joint Genome Institute (JGI-PGF)"/>
            <person name="Walter F."/>
            <person name="Albersmeier A."/>
            <person name="Kalinowski J."/>
            <person name="Ruckert C."/>
        </authorList>
    </citation>
    <scope>NUCLEOTIDE SEQUENCE</scope>
    <source>
        <strain evidence="14">JCM 4335</strain>
    </source>
</reference>
<dbReference type="Gene3D" id="3.30.360.10">
    <property type="entry name" value="Dihydrodipicolinate Reductase, domain 2"/>
    <property type="match status" value="1"/>
</dbReference>
<protein>
    <recommendedName>
        <fullName evidence="9">4-hydroxy-tetrahydrodipicolinate reductase</fullName>
        <ecNumber evidence="9">1.17.1.8</ecNumber>
    </recommendedName>
</protein>
<dbReference type="PIRSF" id="PIRSF000161">
    <property type="entry name" value="DHPR"/>
    <property type="match status" value="1"/>
</dbReference>
<dbReference type="RefSeq" id="WP_189532829.1">
    <property type="nucleotide sequence ID" value="NZ_BMSV01000004.1"/>
</dbReference>
<comment type="caution">
    <text evidence="14">The sequence shown here is derived from an EMBL/GenBank/DDBJ whole genome shotgun (WGS) entry which is preliminary data.</text>
</comment>
<evidence type="ECO:0000256" key="1">
    <source>
        <dbReference type="ARBA" id="ARBA00006642"/>
    </source>
</evidence>
<keyword evidence="6" id="KW-0520">NAD</keyword>
<reference evidence="14" key="2">
    <citation type="submission" date="2020-09" db="EMBL/GenBank/DDBJ databases">
        <authorList>
            <person name="Sun Q."/>
            <person name="Ohkuma M."/>
        </authorList>
    </citation>
    <scope>NUCLEOTIDE SEQUENCE</scope>
    <source>
        <strain evidence="14">JCM 4335</strain>
    </source>
</reference>
<feature type="domain" description="Dihydrodipicolinate reductase N-terminal" evidence="12">
    <location>
        <begin position="46"/>
        <end position="106"/>
    </location>
</feature>
<keyword evidence="15" id="KW-1185">Reference proteome</keyword>
<dbReference type="EMBL" id="BMSV01000004">
    <property type="protein sequence ID" value="GGQ05218.1"/>
    <property type="molecule type" value="Genomic_DNA"/>
</dbReference>
<proteinExistence type="inferred from homology"/>
<gene>
    <name evidence="14" type="ORF">GCM10010249_24650</name>
</gene>
<dbReference type="AlphaFoldDB" id="A0A918B1F2"/>
<comment type="similarity">
    <text evidence="1">Belongs to the DapB family.</text>
</comment>
<dbReference type="InterPro" id="IPR000846">
    <property type="entry name" value="DapB_N"/>
</dbReference>